<proteinExistence type="predicted"/>
<feature type="domain" description="Ice-binding protein C-terminal" evidence="2">
    <location>
        <begin position="218"/>
        <end position="240"/>
    </location>
</feature>
<dbReference type="NCBIfam" id="TIGR02595">
    <property type="entry name" value="PEP_CTERM"/>
    <property type="match status" value="1"/>
</dbReference>
<dbReference type="AlphaFoldDB" id="A0A7S7NKK8"/>
<gene>
    <name evidence="3" type="ORF">IRI77_21315</name>
</gene>
<organism evidence="3 4">
    <name type="scientific">Paludibaculum fermentans</name>
    <dbReference type="NCBI Taxonomy" id="1473598"/>
    <lineage>
        <taxon>Bacteria</taxon>
        <taxon>Pseudomonadati</taxon>
        <taxon>Acidobacteriota</taxon>
        <taxon>Terriglobia</taxon>
        <taxon>Bryobacterales</taxon>
        <taxon>Bryobacteraceae</taxon>
        <taxon>Paludibaculum</taxon>
    </lineage>
</organism>
<dbReference type="KEGG" id="pfer:IRI77_21315"/>
<keyword evidence="4" id="KW-1185">Reference proteome</keyword>
<dbReference type="InterPro" id="IPR013424">
    <property type="entry name" value="Ice-binding_C"/>
</dbReference>
<accession>A0A7S7NKK8</accession>
<keyword evidence="1" id="KW-1133">Transmembrane helix</keyword>
<evidence type="ECO:0000313" key="3">
    <source>
        <dbReference type="EMBL" id="QOY85363.1"/>
    </source>
</evidence>
<keyword evidence="1" id="KW-0812">Transmembrane</keyword>
<dbReference type="Pfam" id="PF07589">
    <property type="entry name" value="PEP-CTERM"/>
    <property type="match status" value="1"/>
</dbReference>
<dbReference type="EMBL" id="CP063849">
    <property type="protein sequence ID" value="QOY85363.1"/>
    <property type="molecule type" value="Genomic_DNA"/>
</dbReference>
<evidence type="ECO:0000259" key="2">
    <source>
        <dbReference type="Pfam" id="PF07589"/>
    </source>
</evidence>
<feature type="transmembrane region" description="Helical" evidence="1">
    <location>
        <begin position="12"/>
        <end position="33"/>
    </location>
</feature>
<name>A0A7S7NKK8_PALFE</name>
<keyword evidence="1" id="KW-0472">Membrane</keyword>
<evidence type="ECO:0000313" key="4">
    <source>
        <dbReference type="Proteomes" id="UP000593892"/>
    </source>
</evidence>
<evidence type="ECO:0000256" key="1">
    <source>
        <dbReference type="SAM" id="Phobius"/>
    </source>
</evidence>
<dbReference type="RefSeq" id="WP_194447033.1">
    <property type="nucleotide sequence ID" value="NZ_CP063849.1"/>
</dbReference>
<protein>
    <submittedName>
        <fullName evidence="3">PEP-CTERM sorting domain-containing protein</fullName>
    </submittedName>
</protein>
<reference evidence="3 4" key="1">
    <citation type="submission" date="2020-10" db="EMBL/GenBank/DDBJ databases">
        <title>Complete genome sequence of Paludibaculum fermentans P105T, a facultatively anaerobic acidobacterium capable of dissimilatory Fe(III) reduction.</title>
        <authorList>
            <person name="Dedysh S.N."/>
            <person name="Beletsky A.V."/>
            <person name="Kulichevskaya I.S."/>
            <person name="Mardanov A.V."/>
            <person name="Ravin N.V."/>
        </authorList>
    </citation>
    <scope>NUCLEOTIDE SEQUENCE [LARGE SCALE GENOMIC DNA]</scope>
    <source>
        <strain evidence="3 4">P105</strain>
    </source>
</reference>
<sequence length="245" mass="26210">MKPDKKVRTSSLVCYYGLMAVLAFMVIVGPSTAAGISANVTVTTVGSSPTQSGPLDFMPGNWYIQPFNLSGPSIHQTGASSYEMSNMSLSCWGDLDCGPITVEAKLYGVSNPGIFSLDIDGFLSSDYGPGITATGEFNQFSISYWAYAVFGSGSYGISDSLSQNYGSVIVPLTFSNDLTNMGVPDYFRFGFTIDGMTYGDYLDLGNSFNINVNTQPSSVPEPSSFVLFGGGLIGLGLLRRRLHKR</sequence>
<dbReference type="Proteomes" id="UP000593892">
    <property type="component" value="Chromosome"/>
</dbReference>